<dbReference type="InterPro" id="IPR029119">
    <property type="entry name" value="MutY_C"/>
</dbReference>
<keyword evidence="19" id="KW-1185">Reference proteome</keyword>
<comment type="catalytic activity">
    <reaction evidence="10">
        <text>8-oxo-dGTP + H2O = 8-oxo-dGMP + diphosphate + H(+)</text>
        <dbReference type="Rhea" id="RHEA:31575"/>
        <dbReference type="ChEBI" id="CHEBI:15377"/>
        <dbReference type="ChEBI" id="CHEBI:15378"/>
        <dbReference type="ChEBI" id="CHEBI:33019"/>
        <dbReference type="ChEBI" id="CHEBI:63224"/>
        <dbReference type="ChEBI" id="CHEBI:77896"/>
        <dbReference type="EC" id="3.6.1.55"/>
    </reaction>
</comment>
<dbReference type="InterPro" id="IPR020476">
    <property type="entry name" value="Nudix_hydrolase"/>
</dbReference>
<comment type="similarity">
    <text evidence="2">Belongs to the Nudix hydrolase family.</text>
</comment>
<dbReference type="Proteomes" id="UP001162734">
    <property type="component" value="Chromosome"/>
</dbReference>
<keyword evidence="4" id="KW-0235">DNA replication</keyword>
<feature type="domain" description="Nudix hydrolase" evidence="17">
    <location>
        <begin position="2"/>
        <end position="128"/>
    </location>
</feature>
<comment type="cofactor">
    <cofactor evidence="1">
        <name>Mg(2+)</name>
        <dbReference type="ChEBI" id="CHEBI:18420"/>
    </cofactor>
</comment>
<dbReference type="PRINTS" id="PR00502">
    <property type="entry name" value="NUDIXFAMILY"/>
</dbReference>
<evidence type="ECO:0000256" key="5">
    <source>
        <dbReference type="ARBA" id="ARBA00022723"/>
    </source>
</evidence>
<evidence type="ECO:0000256" key="16">
    <source>
        <dbReference type="ARBA" id="ARBA00042798"/>
    </source>
</evidence>
<sequence>MRSVRVVAAVIRRGGRVLVTRRFPGGPRGGQWEFPGGKVEPGEPEPDALRREISEELACEVAVGELLCRARHRYPDLEVELAFYDCALAAGAEPRCLGADALEWSGPDALPTYDFCEADLPALPVIAARLRAT</sequence>
<evidence type="ECO:0000313" key="19">
    <source>
        <dbReference type="Proteomes" id="UP001162734"/>
    </source>
</evidence>
<gene>
    <name evidence="18" type="ORF">AMPC_07040</name>
</gene>
<dbReference type="Gene3D" id="3.90.79.10">
    <property type="entry name" value="Nucleoside Triphosphate Pyrophosphohydrolase"/>
    <property type="match status" value="1"/>
</dbReference>
<evidence type="ECO:0000256" key="6">
    <source>
        <dbReference type="ARBA" id="ARBA00022763"/>
    </source>
</evidence>
<dbReference type="EC" id="3.6.1.55" evidence="12"/>
<keyword evidence="8" id="KW-0460">Magnesium</keyword>
<evidence type="ECO:0000313" key="18">
    <source>
        <dbReference type="EMBL" id="BDG07591.1"/>
    </source>
</evidence>
<dbReference type="CDD" id="cd03425">
    <property type="entry name" value="NUDIX_MutT_NudA_like"/>
    <property type="match status" value="1"/>
</dbReference>
<keyword evidence="9" id="KW-0234">DNA repair</keyword>
<comment type="catalytic activity">
    <reaction evidence="11">
        <text>8-oxo-GTP + H2O = 8-oxo-GMP + diphosphate + H(+)</text>
        <dbReference type="Rhea" id="RHEA:67616"/>
        <dbReference type="ChEBI" id="CHEBI:15377"/>
        <dbReference type="ChEBI" id="CHEBI:15378"/>
        <dbReference type="ChEBI" id="CHEBI:33019"/>
        <dbReference type="ChEBI" id="CHEBI:143553"/>
        <dbReference type="ChEBI" id="CHEBI:145694"/>
    </reaction>
</comment>
<dbReference type="InterPro" id="IPR015797">
    <property type="entry name" value="NUDIX_hydrolase-like_dom_sf"/>
</dbReference>
<dbReference type="GO" id="GO:0016787">
    <property type="term" value="F:hydrolase activity"/>
    <property type="evidence" value="ECO:0007669"/>
    <property type="project" value="UniProtKB-KW"/>
</dbReference>
<evidence type="ECO:0000256" key="15">
    <source>
        <dbReference type="ARBA" id="ARBA00041979"/>
    </source>
</evidence>
<evidence type="ECO:0000256" key="3">
    <source>
        <dbReference type="ARBA" id="ARBA00022457"/>
    </source>
</evidence>
<evidence type="ECO:0000256" key="11">
    <source>
        <dbReference type="ARBA" id="ARBA00036904"/>
    </source>
</evidence>
<evidence type="ECO:0000256" key="9">
    <source>
        <dbReference type="ARBA" id="ARBA00023204"/>
    </source>
</evidence>
<keyword evidence="5" id="KW-0479">Metal-binding</keyword>
<accession>A0ABN6N3Q2</accession>
<evidence type="ECO:0000256" key="13">
    <source>
        <dbReference type="ARBA" id="ARBA00040794"/>
    </source>
</evidence>
<proteinExistence type="inferred from homology"/>
<dbReference type="PROSITE" id="PS51462">
    <property type="entry name" value="NUDIX"/>
    <property type="match status" value="1"/>
</dbReference>
<reference evidence="19" key="1">
    <citation type="journal article" date="2022" name="Int. J. Syst. Evol. Microbiol.">
        <title>Anaeromyxobacter oryzae sp. nov., Anaeromyxobacter diazotrophicus sp. nov. and Anaeromyxobacter paludicola sp. nov., isolated from paddy soils.</title>
        <authorList>
            <person name="Itoh H."/>
            <person name="Xu Z."/>
            <person name="Mise K."/>
            <person name="Masuda Y."/>
            <person name="Ushijima N."/>
            <person name="Hayakawa C."/>
            <person name="Shiratori Y."/>
            <person name="Senoo K."/>
        </authorList>
    </citation>
    <scope>NUCLEOTIDE SEQUENCE [LARGE SCALE GENOMIC DNA]</scope>
    <source>
        <strain evidence="19">Red630</strain>
    </source>
</reference>
<evidence type="ECO:0000256" key="2">
    <source>
        <dbReference type="ARBA" id="ARBA00005582"/>
    </source>
</evidence>
<protein>
    <recommendedName>
        <fullName evidence="13">8-oxo-dGTP diphosphatase</fullName>
        <ecNumber evidence="12">3.6.1.55</ecNumber>
    </recommendedName>
    <alternativeName>
        <fullName evidence="16">7,8-dihydro-8-oxoguanine-triphosphatase</fullName>
    </alternativeName>
    <alternativeName>
        <fullName evidence="15">Mutator protein MutT</fullName>
    </alternativeName>
    <alternativeName>
        <fullName evidence="14">dGTP pyrophosphohydrolase</fullName>
    </alternativeName>
</protein>
<keyword evidence="6" id="KW-0227">DNA damage</keyword>
<dbReference type="InterPro" id="IPR047127">
    <property type="entry name" value="MutT-like"/>
</dbReference>
<dbReference type="EMBL" id="AP025592">
    <property type="protein sequence ID" value="BDG07591.1"/>
    <property type="molecule type" value="Genomic_DNA"/>
</dbReference>
<evidence type="ECO:0000259" key="17">
    <source>
        <dbReference type="PROSITE" id="PS51462"/>
    </source>
</evidence>
<evidence type="ECO:0000256" key="14">
    <source>
        <dbReference type="ARBA" id="ARBA00041592"/>
    </source>
</evidence>
<evidence type="ECO:0000256" key="1">
    <source>
        <dbReference type="ARBA" id="ARBA00001946"/>
    </source>
</evidence>
<evidence type="ECO:0000256" key="10">
    <source>
        <dbReference type="ARBA" id="ARBA00035861"/>
    </source>
</evidence>
<evidence type="ECO:0000256" key="7">
    <source>
        <dbReference type="ARBA" id="ARBA00022801"/>
    </source>
</evidence>
<dbReference type="InterPro" id="IPR000086">
    <property type="entry name" value="NUDIX_hydrolase_dom"/>
</dbReference>
<evidence type="ECO:0000256" key="4">
    <source>
        <dbReference type="ARBA" id="ARBA00022705"/>
    </source>
</evidence>
<dbReference type="Pfam" id="PF14815">
    <property type="entry name" value="NUDIX_4"/>
    <property type="match status" value="1"/>
</dbReference>
<evidence type="ECO:0000256" key="12">
    <source>
        <dbReference type="ARBA" id="ARBA00038905"/>
    </source>
</evidence>
<dbReference type="PANTHER" id="PTHR47707">
    <property type="entry name" value="8-OXO-DGTP DIPHOSPHATASE"/>
    <property type="match status" value="1"/>
</dbReference>
<keyword evidence="3" id="KW-0515">Mutator protein</keyword>
<dbReference type="RefSeq" id="WP_248344394.1">
    <property type="nucleotide sequence ID" value="NZ_AP025592.1"/>
</dbReference>
<name>A0ABN6N3Q2_9BACT</name>
<dbReference type="PANTHER" id="PTHR47707:SF1">
    <property type="entry name" value="NUDIX HYDROLASE FAMILY PROTEIN"/>
    <property type="match status" value="1"/>
</dbReference>
<evidence type="ECO:0000256" key="8">
    <source>
        <dbReference type="ARBA" id="ARBA00022842"/>
    </source>
</evidence>
<dbReference type="SUPFAM" id="SSF55811">
    <property type="entry name" value="Nudix"/>
    <property type="match status" value="1"/>
</dbReference>
<organism evidence="18 19">
    <name type="scientific">Anaeromyxobacter paludicola</name>
    <dbReference type="NCBI Taxonomy" id="2918171"/>
    <lineage>
        <taxon>Bacteria</taxon>
        <taxon>Pseudomonadati</taxon>
        <taxon>Myxococcota</taxon>
        <taxon>Myxococcia</taxon>
        <taxon>Myxococcales</taxon>
        <taxon>Cystobacterineae</taxon>
        <taxon>Anaeromyxobacteraceae</taxon>
        <taxon>Anaeromyxobacter</taxon>
    </lineage>
</organism>
<keyword evidence="7 18" id="KW-0378">Hydrolase</keyword>